<dbReference type="EMBL" id="KE344580">
    <property type="protein sequence ID" value="EXB68720.1"/>
    <property type="molecule type" value="Genomic_DNA"/>
</dbReference>
<name>W9RD04_9ROSA</name>
<reference evidence="2" key="1">
    <citation type="submission" date="2013-01" db="EMBL/GenBank/DDBJ databases">
        <title>Draft Genome Sequence of a Mulberry Tree, Morus notabilis C.K. Schneid.</title>
        <authorList>
            <person name="He N."/>
            <person name="Zhao S."/>
        </authorList>
    </citation>
    <scope>NUCLEOTIDE SEQUENCE</scope>
</reference>
<protein>
    <submittedName>
        <fullName evidence="1">Uncharacterized protein</fullName>
    </submittedName>
</protein>
<organism evidence="1 2">
    <name type="scientific">Morus notabilis</name>
    <dbReference type="NCBI Taxonomy" id="981085"/>
    <lineage>
        <taxon>Eukaryota</taxon>
        <taxon>Viridiplantae</taxon>
        <taxon>Streptophyta</taxon>
        <taxon>Embryophyta</taxon>
        <taxon>Tracheophyta</taxon>
        <taxon>Spermatophyta</taxon>
        <taxon>Magnoliopsida</taxon>
        <taxon>eudicotyledons</taxon>
        <taxon>Gunneridae</taxon>
        <taxon>Pentapetalae</taxon>
        <taxon>rosids</taxon>
        <taxon>fabids</taxon>
        <taxon>Rosales</taxon>
        <taxon>Moraceae</taxon>
        <taxon>Moreae</taxon>
        <taxon>Morus</taxon>
    </lineage>
</organism>
<sequence length="73" mass="8722">MKNSDEYLMQKNKPINNLGEKTILALELGVFKLIFKKEREKVGSERERAYCLWWWWLLTECKEEVEAGGENQE</sequence>
<dbReference type="Proteomes" id="UP000030645">
    <property type="component" value="Unassembled WGS sequence"/>
</dbReference>
<evidence type="ECO:0000313" key="2">
    <source>
        <dbReference type="Proteomes" id="UP000030645"/>
    </source>
</evidence>
<proteinExistence type="predicted"/>
<evidence type="ECO:0000313" key="1">
    <source>
        <dbReference type="EMBL" id="EXB68720.1"/>
    </source>
</evidence>
<keyword evidence="2" id="KW-1185">Reference proteome</keyword>
<gene>
    <name evidence="1" type="ORF">L484_024740</name>
</gene>
<accession>W9RD04</accession>
<dbReference type="AlphaFoldDB" id="W9RD04"/>